<dbReference type="SUPFAM" id="SSF53187">
    <property type="entry name" value="Zn-dependent exopeptidases"/>
    <property type="match status" value="1"/>
</dbReference>
<dbReference type="GO" id="GO:0008270">
    <property type="term" value="F:zinc ion binding"/>
    <property type="evidence" value="ECO:0007669"/>
    <property type="project" value="InterPro"/>
</dbReference>
<dbReference type="Proteomes" id="UP001152320">
    <property type="component" value="Chromosome 3"/>
</dbReference>
<evidence type="ECO:0000259" key="5">
    <source>
        <dbReference type="PROSITE" id="PS52035"/>
    </source>
</evidence>
<dbReference type="Gene3D" id="3.40.630.10">
    <property type="entry name" value="Zn peptidases"/>
    <property type="match status" value="1"/>
</dbReference>
<keyword evidence="6" id="KW-0645">Protease</keyword>
<dbReference type="GO" id="GO:0006508">
    <property type="term" value="P:proteolysis"/>
    <property type="evidence" value="ECO:0007669"/>
    <property type="project" value="InterPro"/>
</dbReference>
<dbReference type="GO" id="GO:0004181">
    <property type="term" value="F:metallocarboxypeptidase activity"/>
    <property type="evidence" value="ECO:0007669"/>
    <property type="project" value="InterPro"/>
</dbReference>
<dbReference type="EMBL" id="JAIZAY010000003">
    <property type="protein sequence ID" value="KAJ8045883.1"/>
    <property type="molecule type" value="Genomic_DNA"/>
</dbReference>
<evidence type="ECO:0000313" key="7">
    <source>
        <dbReference type="Proteomes" id="UP001152320"/>
    </source>
</evidence>
<keyword evidence="4" id="KW-0472">Membrane</keyword>
<dbReference type="Pfam" id="PF00246">
    <property type="entry name" value="Peptidase_M14"/>
    <property type="match status" value="1"/>
</dbReference>
<organism evidence="6 7">
    <name type="scientific">Holothuria leucospilota</name>
    <name type="common">Black long sea cucumber</name>
    <name type="synonym">Mertensiothuria leucospilota</name>
    <dbReference type="NCBI Taxonomy" id="206669"/>
    <lineage>
        <taxon>Eukaryota</taxon>
        <taxon>Metazoa</taxon>
        <taxon>Echinodermata</taxon>
        <taxon>Eleutherozoa</taxon>
        <taxon>Echinozoa</taxon>
        <taxon>Holothuroidea</taxon>
        <taxon>Aspidochirotacea</taxon>
        <taxon>Aspidochirotida</taxon>
        <taxon>Holothuriidae</taxon>
        <taxon>Holothuria</taxon>
    </lineage>
</organism>
<comment type="cofactor">
    <cofactor evidence="1">
        <name>Zn(2+)</name>
        <dbReference type="ChEBI" id="CHEBI:29105"/>
    </cofactor>
</comment>
<name>A0A9Q1HIB6_HOLLE</name>
<dbReference type="SMART" id="SM00631">
    <property type="entry name" value="Zn_pept"/>
    <property type="match status" value="1"/>
</dbReference>
<dbReference type="PANTHER" id="PTHR11705:SF119">
    <property type="entry name" value="OS02G0119300 PROTEIN"/>
    <property type="match status" value="1"/>
</dbReference>
<evidence type="ECO:0000256" key="3">
    <source>
        <dbReference type="PROSITE-ProRule" id="PRU01379"/>
    </source>
</evidence>
<feature type="transmembrane region" description="Helical" evidence="4">
    <location>
        <begin position="382"/>
        <end position="401"/>
    </location>
</feature>
<keyword evidence="6" id="KW-0121">Carboxypeptidase</keyword>
<keyword evidence="4" id="KW-1133">Transmembrane helix</keyword>
<evidence type="ECO:0000313" key="6">
    <source>
        <dbReference type="EMBL" id="KAJ8045883.1"/>
    </source>
</evidence>
<protein>
    <submittedName>
        <fullName evidence="6">Carboxypeptidase A4</fullName>
    </submittedName>
</protein>
<reference evidence="6" key="1">
    <citation type="submission" date="2021-10" db="EMBL/GenBank/DDBJ databases">
        <title>Tropical sea cucumber genome reveals ecological adaptation and Cuvierian tubules defense mechanism.</title>
        <authorList>
            <person name="Chen T."/>
        </authorList>
    </citation>
    <scope>NUCLEOTIDE SEQUENCE</scope>
    <source>
        <strain evidence="6">Nanhai2018</strain>
        <tissue evidence="6">Muscle</tissue>
    </source>
</reference>
<keyword evidence="6" id="KW-0378">Hydrolase</keyword>
<proteinExistence type="inferred from homology"/>
<dbReference type="InterPro" id="IPR000834">
    <property type="entry name" value="Peptidase_M14"/>
</dbReference>
<keyword evidence="4" id="KW-0812">Transmembrane</keyword>
<evidence type="ECO:0000256" key="1">
    <source>
        <dbReference type="ARBA" id="ARBA00001947"/>
    </source>
</evidence>
<keyword evidence="7" id="KW-1185">Reference proteome</keyword>
<sequence>MVNIHYTQNWFQFYLVTVLTLVVVGNTFGGNVNPRPELYLPNYKVYHNISSLQKEINKLISKFPNYLQLDHRYVSRKSISQFVLHLKNFSQSGRTQSVLSSKKPKVLLSFGEHAREFFPVESALYFIKNITSGLQKPHGSPQQKFSSTILSKLDIIIVALANPDGRQLIEKTENYCWRGTSTGVDLDRNFNWNFGGKGSSSDPLDEEYRGRSPLSEPECEVYLELTEHHQFEAFVSFHSGIRQVYIPYADSISAKEKRVPDNKEVQLKLAKLLAESTPQSFQFGLGYDLNEYPADGTIYDYMHGVKKIPFSLTIELWGEGDSKDKKCFDLFNPPSEHLQVALEGVMPIYERLLSFLIDWKEQNMHQHYHSLEQPELSLPKSYMFPVLAVSVLLLVIFHRHLPVSLRGYQRRRVVSLRSLSSTFAAGGGVKIT</sequence>
<dbReference type="PANTHER" id="PTHR11705">
    <property type="entry name" value="PROTEASE FAMILY M14 CARBOXYPEPTIDASE A,B"/>
    <property type="match status" value="1"/>
</dbReference>
<evidence type="ECO:0000256" key="2">
    <source>
        <dbReference type="ARBA" id="ARBA00005988"/>
    </source>
</evidence>
<comment type="caution">
    <text evidence="6">The sequence shown here is derived from an EMBL/GenBank/DDBJ whole genome shotgun (WGS) entry which is preliminary data.</text>
</comment>
<feature type="domain" description="Peptidase M14" evidence="5">
    <location>
        <begin position="45"/>
        <end position="356"/>
    </location>
</feature>
<dbReference type="PROSITE" id="PS52035">
    <property type="entry name" value="PEPTIDASE_M14"/>
    <property type="match status" value="1"/>
</dbReference>
<accession>A0A9Q1HIB6</accession>
<gene>
    <name evidence="6" type="ORF">HOLleu_08992</name>
</gene>
<dbReference type="GO" id="GO:0005615">
    <property type="term" value="C:extracellular space"/>
    <property type="evidence" value="ECO:0007669"/>
    <property type="project" value="TreeGrafter"/>
</dbReference>
<dbReference type="AlphaFoldDB" id="A0A9Q1HIB6"/>
<dbReference type="InterPro" id="IPR034269">
    <property type="entry name" value="At5g42320_M14_CPD"/>
</dbReference>
<evidence type="ECO:0000256" key="4">
    <source>
        <dbReference type="SAM" id="Phobius"/>
    </source>
</evidence>
<comment type="similarity">
    <text evidence="2 3">Belongs to the peptidase M14 family.</text>
</comment>
<feature type="active site" description="Proton donor/acceptor" evidence="3">
    <location>
        <position position="315"/>
    </location>
</feature>
<dbReference type="CDD" id="cd06227">
    <property type="entry name" value="M14-CPA-like"/>
    <property type="match status" value="1"/>
</dbReference>
<dbReference type="OrthoDB" id="3626597at2759"/>